<dbReference type="Pfam" id="PF16148">
    <property type="entry name" value="DUF4856"/>
    <property type="match status" value="1"/>
</dbReference>
<reference evidence="2 3" key="1">
    <citation type="submission" date="2018-07" db="EMBL/GenBank/DDBJ databases">
        <title>Genomic Encyclopedia of Type Strains, Phase IV (KMG-IV): sequencing the most valuable type-strain genomes for metagenomic binning, comparative biology and taxonomic classification.</title>
        <authorList>
            <person name="Goeker M."/>
        </authorList>
    </citation>
    <scope>NUCLEOTIDE SEQUENCE [LARGE SCALE GENOMIC DNA]</scope>
    <source>
        <strain evidence="2 3">DSM 4134</strain>
    </source>
</reference>
<evidence type="ECO:0000256" key="1">
    <source>
        <dbReference type="SAM" id="SignalP"/>
    </source>
</evidence>
<dbReference type="InterPro" id="IPR032331">
    <property type="entry name" value="DUF4856"/>
</dbReference>
<organism evidence="2 3">
    <name type="scientific">Marinoscillum furvescens DSM 4134</name>
    <dbReference type="NCBI Taxonomy" id="1122208"/>
    <lineage>
        <taxon>Bacteria</taxon>
        <taxon>Pseudomonadati</taxon>
        <taxon>Bacteroidota</taxon>
        <taxon>Cytophagia</taxon>
        <taxon>Cytophagales</taxon>
        <taxon>Reichenbachiellaceae</taxon>
        <taxon>Marinoscillum</taxon>
    </lineage>
</organism>
<dbReference type="EMBL" id="QREG01000005">
    <property type="protein sequence ID" value="REE00449.1"/>
    <property type="molecule type" value="Genomic_DNA"/>
</dbReference>
<gene>
    <name evidence="2" type="ORF">C7460_10570</name>
</gene>
<dbReference type="Proteomes" id="UP000256779">
    <property type="component" value="Unassembled WGS sequence"/>
</dbReference>
<accession>A0A3D9L4K3</accession>
<dbReference type="AlphaFoldDB" id="A0A3D9L4K3"/>
<dbReference type="OrthoDB" id="5498726at2"/>
<keyword evidence="3" id="KW-1185">Reference proteome</keyword>
<feature type="signal peptide" evidence="1">
    <location>
        <begin position="1"/>
        <end position="22"/>
    </location>
</feature>
<evidence type="ECO:0000313" key="3">
    <source>
        <dbReference type="Proteomes" id="UP000256779"/>
    </source>
</evidence>
<sequence length="376" mass="41923">MKIQNKLTSLFAITLLVLFASCEDSDDPQPQDDQLAVPSTYEFTRNGESSVDYSGQTARLNMLAELKSYIATSHEGATLDEQKLLNMFANENDPFEDATLNASTKQLENKTFVADVEFFKDILSSAATVSVDAGDAAEGQGGLIARSPDNKILVDEKGWEYTQLIEKGLMGATFLHQIYNSYLTDAKIGNDVENEELSEGKNYTAMEHHWDEAFGYWGVNPEFDTEGDNQFWGKYTYGRESYLGSATALKDAFLKGRTAIVNKDYDERDAQRDIIYEQFEITAAATAIHYINESITDLNNADQGNLFHHLSEGYGFVLALKYSPYKQISTAEIEVILEEDFGTDGDFWTVTVEGLNKAKSTLVATYPSLKDIADEL</sequence>
<dbReference type="PROSITE" id="PS51257">
    <property type="entry name" value="PROKAR_LIPOPROTEIN"/>
    <property type="match status" value="1"/>
</dbReference>
<name>A0A3D9L4K3_MARFU</name>
<protein>
    <submittedName>
        <fullName evidence="2">Uncharacterized protein DUF4856</fullName>
    </submittedName>
</protein>
<comment type="caution">
    <text evidence="2">The sequence shown here is derived from an EMBL/GenBank/DDBJ whole genome shotgun (WGS) entry which is preliminary data.</text>
</comment>
<feature type="chain" id="PRO_5017569746" evidence="1">
    <location>
        <begin position="23"/>
        <end position="376"/>
    </location>
</feature>
<proteinExistence type="predicted"/>
<evidence type="ECO:0000313" key="2">
    <source>
        <dbReference type="EMBL" id="REE00449.1"/>
    </source>
</evidence>
<keyword evidence="1" id="KW-0732">Signal</keyword>
<dbReference type="RefSeq" id="WP_115867452.1">
    <property type="nucleotide sequence ID" value="NZ_QREG01000005.1"/>
</dbReference>